<reference evidence="2" key="1">
    <citation type="submission" date="2017-03" db="EMBL/GenBank/DDBJ databases">
        <title>Phytopthora megakarya and P. palmivora, two closely related causual agents of cacao black pod achieved similar genome size and gene model numbers by different mechanisms.</title>
        <authorList>
            <person name="Ali S."/>
            <person name="Shao J."/>
            <person name="Larry D.J."/>
            <person name="Kronmiller B."/>
            <person name="Shen D."/>
            <person name="Strem M.D."/>
            <person name="Melnick R.L."/>
            <person name="Guiltinan M.J."/>
            <person name="Tyler B.M."/>
            <person name="Meinhardt L.W."/>
            <person name="Bailey B.A."/>
        </authorList>
    </citation>
    <scope>NUCLEOTIDE SEQUENCE [LARGE SCALE GENOMIC DNA]</scope>
    <source>
        <strain evidence="2">zdho120</strain>
    </source>
</reference>
<protein>
    <submittedName>
        <fullName evidence="1">Uncharacterized protein</fullName>
    </submittedName>
</protein>
<name>A0A225W1A6_9STRA</name>
<comment type="caution">
    <text evidence="1">The sequence shown here is derived from an EMBL/GenBank/DDBJ whole genome shotgun (WGS) entry which is preliminary data.</text>
</comment>
<evidence type="ECO:0000313" key="2">
    <source>
        <dbReference type="Proteomes" id="UP000198211"/>
    </source>
</evidence>
<accession>A0A225W1A6</accession>
<proteinExistence type="predicted"/>
<evidence type="ECO:0000313" key="1">
    <source>
        <dbReference type="EMBL" id="OWZ11476.1"/>
    </source>
</evidence>
<dbReference type="EMBL" id="NBNE01002115">
    <property type="protein sequence ID" value="OWZ11476.1"/>
    <property type="molecule type" value="Genomic_DNA"/>
</dbReference>
<gene>
    <name evidence="1" type="ORF">PHMEG_00015494</name>
</gene>
<dbReference type="AlphaFoldDB" id="A0A225W1A6"/>
<dbReference type="Proteomes" id="UP000198211">
    <property type="component" value="Unassembled WGS sequence"/>
</dbReference>
<organism evidence="1 2">
    <name type="scientific">Phytophthora megakarya</name>
    <dbReference type="NCBI Taxonomy" id="4795"/>
    <lineage>
        <taxon>Eukaryota</taxon>
        <taxon>Sar</taxon>
        <taxon>Stramenopiles</taxon>
        <taxon>Oomycota</taxon>
        <taxon>Peronosporomycetes</taxon>
        <taxon>Peronosporales</taxon>
        <taxon>Peronosporaceae</taxon>
        <taxon>Phytophthora</taxon>
    </lineage>
</organism>
<sequence>MASSGTDKNVASNYSLQWLPDTNFEWLGHRKVTNSGGEGTPKTQASLDNIPQDLLQLPGPGMAANLNINSWKDNASLSKLLYRFYYPPKRNEE</sequence>
<keyword evidence="2" id="KW-1185">Reference proteome</keyword>